<dbReference type="Proteomes" id="UP000250140">
    <property type="component" value="Unassembled WGS sequence"/>
</dbReference>
<protein>
    <recommendedName>
        <fullName evidence="1">Heterokaryon incompatibility domain-containing protein</fullName>
    </recommendedName>
</protein>
<dbReference type="PANTHER" id="PTHR33112">
    <property type="entry name" value="DOMAIN PROTEIN, PUTATIVE-RELATED"/>
    <property type="match status" value="1"/>
</dbReference>
<keyword evidence="3" id="KW-1185">Reference proteome</keyword>
<proteinExistence type="predicted"/>
<evidence type="ECO:0000313" key="3">
    <source>
        <dbReference type="Proteomes" id="UP000250140"/>
    </source>
</evidence>
<dbReference type="AlphaFoldDB" id="A0A8E2F6K2"/>
<evidence type="ECO:0000313" key="2">
    <source>
        <dbReference type="EMBL" id="OCL10873.1"/>
    </source>
</evidence>
<feature type="non-terminal residue" evidence="2">
    <location>
        <position position="188"/>
    </location>
</feature>
<feature type="non-terminal residue" evidence="2">
    <location>
        <position position="1"/>
    </location>
</feature>
<dbReference type="InterPro" id="IPR010730">
    <property type="entry name" value="HET"/>
</dbReference>
<accession>A0A8E2F6K2</accession>
<gene>
    <name evidence="2" type="ORF">AOQ84DRAFT_256171</name>
</gene>
<dbReference type="OrthoDB" id="5135333at2759"/>
<dbReference type="PANTHER" id="PTHR33112:SF12">
    <property type="entry name" value="HETEROKARYON INCOMPATIBILITY DOMAIN-CONTAINING PROTEIN"/>
    <property type="match status" value="1"/>
</dbReference>
<organism evidence="2 3">
    <name type="scientific">Glonium stellatum</name>
    <dbReference type="NCBI Taxonomy" id="574774"/>
    <lineage>
        <taxon>Eukaryota</taxon>
        <taxon>Fungi</taxon>
        <taxon>Dikarya</taxon>
        <taxon>Ascomycota</taxon>
        <taxon>Pezizomycotina</taxon>
        <taxon>Dothideomycetes</taxon>
        <taxon>Pleosporomycetidae</taxon>
        <taxon>Gloniales</taxon>
        <taxon>Gloniaceae</taxon>
        <taxon>Glonium</taxon>
    </lineage>
</organism>
<feature type="domain" description="Heterokaryon incompatibility" evidence="1">
    <location>
        <begin position="54"/>
        <end position="163"/>
    </location>
</feature>
<reference evidence="2 3" key="1">
    <citation type="journal article" date="2016" name="Nat. Commun.">
        <title>Ectomycorrhizal ecology is imprinted in the genome of the dominant symbiotic fungus Cenococcum geophilum.</title>
        <authorList>
            <consortium name="DOE Joint Genome Institute"/>
            <person name="Peter M."/>
            <person name="Kohler A."/>
            <person name="Ohm R.A."/>
            <person name="Kuo A."/>
            <person name="Krutzmann J."/>
            <person name="Morin E."/>
            <person name="Arend M."/>
            <person name="Barry K.W."/>
            <person name="Binder M."/>
            <person name="Choi C."/>
            <person name="Clum A."/>
            <person name="Copeland A."/>
            <person name="Grisel N."/>
            <person name="Haridas S."/>
            <person name="Kipfer T."/>
            <person name="LaButti K."/>
            <person name="Lindquist E."/>
            <person name="Lipzen A."/>
            <person name="Maire R."/>
            <person name="Meier B."/>
            <person name="Mihaltcheva S."/>
            <person name="Molinier V."/>
            <person name="Murat C."/>
            <person name="Poggeler S."/>
            <person name="Quandt C.A."/>
            <person name="Sperisen C."/>
            <person name="Tritt A."/>
            <person name="Tisserant E."/>
            <person name="Crous P.W."/>
            <person name="Henrissat B."/>
            <person name="Nehls U."/>
            <person name="Egli S."/>
            <person name="Spatafora J.W."/>
            <person name="Grigoriev I.V."/>
            <person name="Martin F.M."/>
        </authorList>
    </citation>
    <scope>NUCLEOTIDE SEQUENCE [LARGE SCALE GENOMIC DNA]</scope>
    <source>
        <strain evidence="2 3">CBS 207.34</strain>
    </source>
</reference>
<name>A0A8E2F6K2_9PEZI</name>
<sequence length="188" mass="21273">VDIEIVQNWLQCCEKWHGTVCNLGNFRPLEAVETIRVIDVKRGCLVHIPSSSRYFALSYVWGTAKTLQTVEANVRKLEQEGAFSSCSNELPNTVRNVIKFVSQIGERHLWIDALCIVQDNPLEKMDLINQMDKIYQNAFLTIVAAAGRDANAGLPGVDENYPRKIPQRVLQYSKGRRLAISQAPFEKL</sequence>
<evidence type="ECO:0000259" key="1">
    <source>
        <dbReference type="Pfam" id="PF06985"/>
    </source>
</evidence>
<dbReference type="Pfam" id="PF06985">
    <property type="entry name" value="HET"/>
    <property type="match status" value="1"/>
</dbReference>
<dbReference type="EMBL" id="KV749145">
    <property type="protein sequence ID" value="OCL10873.1"/>
    <property type="molecule type" value="Genomic_DNA"/>
</dbReference>